<evidence type="ECO:0000256" key="10">
    <source>
        <dbReference type="SAM" id="MobiDB-lite"/>
    </source>
</evidence>
<keyword evidence="4 11" id="KW-0240">DNA-directed RNA polymerase</keyword>
<keyword evidence="6 11" id="KW-0548">Nucleotidyltransferase</keyword>
<evidence type="ECO:0000313" key="11">
    <source>
        <dbReference type="EMBL" id="RLE14030.1"/>
    </source>
</evidence>
<evidence type="ECO:0000256" key="4">
    <source>
        <dbReference type="ARBA" id="ARBA00022478"/>
    </source>
</evidence>
<dbReference type="InterPro" id="IPR006110">
    <property type="entry name" value="Pol_omega/Rpo6/RPB6"/>
</dbReference>
<dbReference type="NCBIfam" id="TIGR00690">
    <property type="entry name" value="rpoZ"/>
    <property type="match status" value="1"/>
</dbReference>
<evidence type="ECO:0000256" key="5">
    <source>
        <dbReference type="ARBA" id="ARBA00022679"/>
    </source>
</evidence>
<comment type="catalytic activity">
    <reaction evidence="9">
        <text>RNA(n) + a ribonucleoside 5'-triphosphate = RNA(n+1) + diphosphate</text>
        <dbReference type="Rhea" id="RHEA:21248"/>
        <dbReference type="Rhea" id="RHEA-COMP:14527"/>
        <dbReference type="Rhea" id="RHEA-COMP:17342"/>
        <dbReference type="ChEBI" id="CHEBI:33019"/>
        <dbReference type="ChEBI" id="CHEBI:61557"/>
        <dbReference type="ChEBI" id="CHEBI:140395"/>
        <dbReference type="EC" id="2.7.7.6"/>
    </reaction>
</comment>
<dbReference type="GO" id="GO:0006351">
    <property type="term" value="P:DNA-templated transcription"/>
    <property type="evidence" value="ECO:0007669"/>
    <property type="project" value="InterPro"/>
</dbReference>
<dbReference type="InterPro" id="IPR003716">
    <property type="entry name" value="DNA-dir_RNA_pol_omega"/>
</dbReference>
<dbReference type="AlphaFoldDB" id="A0A662DE35"/>
<evidence type="ECO:0000256" key="2">
    <source>
        <dbReference type="ARBA" id="ARBA00012418"/>
    </source>
</evidence>
<dbReference type="EC" id="2.7.7.6" evidence="2"/>
<dbReference type="Gene3D" id="3.90.940.10">
    <property type="match status" value="1"/>
</dbReference>
<feature type="region of interest" description="Disordered" evidence="10">
    <location>
        <begin position="48"/>
        <end position="70"/>
    </location>
</feature>
<sequence>MRKSGVRDKFALTRFAIKRAKELIKEKEKRVLLDSEKLTTRILKEIHQGKLKSEESPPGESSQNNHLSNN</sequence>
<keyword evidence="7" id="KW-0804">Transcription</keyword>
<evidence type="ECO:0000256" key="8">
    <source>
        <dbReference type="ARBA" id="ARBA00029924"/>
    </source>
</evidence>
<comment type="caution">
    <text evidence="11">The sequence shown here is derived from an EMBL/GenBank/DDBJ whole genome shotgun (WGS) entry which is preliminary data.</text>
</comment>
<dbReference type="GO" id="GO:0003899">
    <property type="term" value="F:DNA-directed RNA polymerase activity"/>
    <property type="evidence" value="ECO:0007669"/>
    <property type="project" value="UniProtKB-EC"/>
</dbReference>
<evidence type="ECO:0000256" key="6">
    <source>
        <dbReference type="ARBA" id="ARBA00022695"/>
    </source>
</evidence>
<evidence type="ECO:0000256" key="9">
    <source>
        <dbReference type="ARBA" id="ARBA00048552"/>
    </source>
</evidence>
<dbReference type="SUPFAM" id="SSF63562">
    <property type="entry name" value="RPB6/omega subunit-like"/>
    <property type="match status" value="1"/>
</dbReference>
<evidence type="ECO:0000256" key="7">
    <source>
        <dbReference type="ARBA" id="ARBA00023163"/>
    </source>
</evidence>
<dbReference type="Pfam" id="PF01192">
    <property type="entry name" value="RNA_pol_Rpb6"/>
    <property type="match status" value="1"/>
</dbReference>
<comment type="similarity">
    <text evidence="1">Belongs to the RNA polymerase subunit omega family.</text>
</comment>
<reference evidence="11 12" key="1">
    <citation type="submission" date="2018-06" db="EMBL/GenBank/DDBJ databases">
        <title>Extensive metabolic versatility and redundancy in microbially diverse, dynamic hydrothermal sediments.</title>
        <authorList>
            <person name="Dombrowski N."/>
            <person name="Teske A."/>
            <person name="Baker B.J."/>
        </authorList>
    </citation>
    <scope>NUCLEOTIDE SEQUENCE [LARGE SCALE GENOMIC DNA]</scope>
    <source>
        <strain evidence="11">B3_G15</strain>
    </source>
</reference>
<gene>
    <name evidence="11" type="primary">rpoZ</name>
    <name evidence="11" type="ORF">DRJ04_03170</name>
</gene>
<evidence type="ECO:0000256" key="1">
    <source>
        <dbReference type="ARBA" id="ARBA00006711"/>
    </source>
</evidence>
<dbReference type="GO" id="GO:0003677">
    <property type="term" value="F:DNA binding"/>
    <property type="evidence" value="ECO:0007669"/>
    <property type="project" value="InterPro"/>
</dbReference>
<keyword evidence="5 11" id="KW-0808">Transferase</keyword>
<evidence type="ECO:0000313" key="12">
    <source>
        <dbReference type="Proteomes" id="UP000280417"/>
    </source>
</evidence>
<organism evidence="11 12">
    <name type="scientific">Aerophobetes bacterium</name>
    <dbReference type="NCBI Taxonomy" id="2030807"/>
    <lineage>
        <taxon>Bacteria</taxon>
        <taxon>Candidatus Aerophobota</taxon>
    </lineage>
</organism>
<dbReference type="EMBL" id="QMQA01000064">
    <property type="protein sequence ID" value="RLE14030.1"/>
    <property type="molecule type" value="Genomic_DNA"/>
</dbReference>
<feature type="compositionally biased region" description="Polar residues" evidence="10">
    <location>
        <begin position="59"/>
        <end position="70"/>
    </location>
</feature>
<dbReference type="Proteomes" id="UP000280417">
    <property type="component" value="Unassembled WGS sequence"/>
</dbReference>
<dbReference type="GO" id="GO:0000428">
    <property type="term" value="C:DNA-directed RNA polymerase complex"/>
    <property type="evidence" value="ECO:0007669"/>
    <property type="project" value="UniProtKB-KW"/>
</dbReference>
<accession>A0A662DE35</accession>
<proteinExistence type="inferred from homology"/>
<dbReference type="InterPro" id="IPR036161">
    <property type="entry name" value="RPB6/omega-like_sf"/>
</dbReference>
<evidence type="ECO:0000256" key="3">
    <source>
        <dbReference type="ARBA" id="ARBA00013725"/>
    </source>
</evidence>
<name>A0A662DE35_UNCAE</name>
<protein>
    <recommendedName>
        <fullName evidence="3">DNA-directed RNA polymerase subunit omega</fullName>
        <ecNumber evidence="2">2.7.7.6</ecNumber>
    </recommendedName>
    <alternativeName>
        <fullName evidence="8">Transcriptase subunit omega</fullName>
    </alternativeName>
</protein>